<dbReference type="GO" id="GO:0004523">
    <property type="term" value="F:RNA-DNA hybrid ribonuclease activity"/>
    <property type="evidence" value="ECO:0007669"/>
    <property type="project" value="InterPro"/>
</dbReference>
<dbReference type="AlphaFoldDB" id="A0AAW2DX10"/>
<accession>A0AAW2DX10</accession>
<dbReference type="CDD" id="cd06222">
    <property type="entry name" value="RNase_H_like"/>
    <property type="match status" value="1"/>
</dbReference>
<evidence type="ECO:0000313" key="2">
    <source>
        <dbReference type="EMBL" id="KAL0015102.1"/>
    </source>
</evidence>
<feature type="domain" description="RNase H type-1" evidence="1">
    <location>
        <begin position="84"/>
        <end position="187"/>
    </location>
</feature>
<dbReference type="InterPro" id="IPR002156">
    <property type="entry name" value="RNaseH_domain"/>
</dbReference>
<proteinExistence type="predicted"/>
<dbReference type="GO" id="GO:0003676">
    <property type="term" value="F:nucleic acid binding"/>
    <property type="evidence" value="ECO:0007669"/>
    <property type="project" value="InterPro"/>
</dbReference>
<evidence type="ECO:0000313" key="3">
    <source>
        <dbReference type="Proteomes" id="UP001459277"/>
    </source>
</evidence>
<dbReference type="PANTHER" id="PTHR47723">
    <property type="entry name" value="OS05G0353850 PROTEIN"/>
    <property type="match status" value="1"/>
</dbReference>
<dbReference type="Pfam" id="PF13456">
    <property type="entry name" value="RVT_3"/>
    <property type="match status" value="1"/>
</dbReference>
<gene>
    <name evidence="2" type="ORF">SO802_002171</name>
</gene>
<dbReference type="InterPro" id="IPR036397">
    <property type="entry name" value="RNaseH_sf"/>
</dbReference>
<dbReference type="Proteomes" id="UP001459277">
    <property type="component" value="Unassembled WGS sequence"/>
</dbReference>
<dbReference type="InterPro" id="IPR053151">
    <property type="entry name" value="RNase_H-like"/>
</dbReference>
<reference evidence="2 3" key="1">
    <citation type="submission" date="2024-01" db="EMBL/GenBank/DDBJ databases">
        <title>A telomere-to-telomere, gap-free genome of sweet tea (Lithocarpus litseifolius).</title>
        <authorList>
            <person name="Zhou J."/>
        </authorList>
    </citation>
    <scope>NUCLEOTIDE SEQUENCE [LARGE SCALE GENOMIC DNA]</scope>
    <source>
        <strain evidence="2">Zhou-2022a</strain>
        <tissue evidence="2">Leaf</tissue>
    </source>
</reference>
<evidence type="ECO:0000259" key="1">
    <source>
        <dbReference type="Pfam" id="PF13456"/>
    </source>
</evidence>
<comment type="caution">
    <text evidence="2">The sequence shown here is derived from an EMBL/GenBank/DDBJ whole genome shotgun (WGS) entry which is preliminary data.</text>
</comment>
<name>A0AAW2DX10_9ROSI</name>
<dbReference type="InterPro" id="IPR012337">
    <property type="entry name" value="RNaseH-like_sf"/>
</dbReference>
<protein>
    <recommendedName>
        <fullName evidence="1">RNase H type-1 domain-containing protein</fullName>
    </recommendedName>
</protein>
<dbReference type="EMBL" id="JAZDWU010000001">
    <property type="protein sequence ID" value="KAL0015102.1"/>
    <property type="molecule type" value="Genomic_DNA"/>
</dbReference>
<dbReference type="SUPFAM" id="SSF53098">
    <property type="entry name" value="Ribonuclease H-like"/>
    <property type="match status" value="1"/>
</dbReference>
<dbReference type="InterPro" id="IPR044730">
    <property type="entry name" value="RNase_H-like_dom_plant"/>
</dbReference>
<sequence>MCQECKVHPEDTLHTLWFCPSLKDTWKVQFSKLMTKKGNNSSFFKILEHASAEKSPFNLFAMMISEVWQRRNKVQVEKNSGAATDEQGLVMAALSQQIPTPASVDMVEVLVARRTLVFAKELGFDKEIVEGDSKNVITAINDEHMDYSSLGHVLQDIKCMFSSFSFISIKHIHGEGNCVAHKLARKAARCPFLVWMESVPPDFLDV</sequence>
<dbReference type="Gene3D" id="3.30.420.10">
    <property type="entry name" value="Ribonuclease H-like superfamily/Ribonuclease H"/>
    <property type="match status" value="1"/>
</dbReference>
<dbReference type="PANTHER" id="PTHR47723:SF21">
    <property type="entry name" value="POLYNUCLEOTIDYL TRANSFERASE, RIBONUCLEASE H-LIKE SUPERFAMILY PROTEIN"/>
    <property type="match status" value="1"/>
</dbReference>
<keyword evidence="3" id="KW-1185">Reference proteome</keyword>
<organism evidence="2 3">
    <name type="scientific">Lithocarpus litseifolius</name>
    <dbReference type="NCBI Taxonomy" id="425828"/>
    <lineage>
        <taxon>Eukaryota</taxon>
        <taxon>Viridiplantae</taxon>
        <taxon>Streptophyta</taxon>
        <taxon>Embryophyta</taxon>
        <taxon>Tracheophyta</taxon>
        <taxon>Spermatophyta</taxon>
        <taxon>Magnoliopsida</taxon>
        <taxon>eudicotyledons</taxon>
        <taxon>Gunneridae</taxon>
        <taxon>Pentapetalae</taxon>
        <taxon>rosids</taxon>
        <taxon>fabids</taxon>
        <taxon>Fagales</taxon>
        <taxon>Fagaceae</taxon>
        <taxon>Lithocarpus</taxon>
    </lineage>
</organism>